<dbReference type="OrthoDB" id="164025at2759"/>
<dbReference type="PANTHER" id="PTHR47686">
    <property type="entry name" value="SGS DOMAIN-CONTAINING PROTEIN"/>
    <property type="match status" value="1"/>
</dbReference>
<gene>
    <name evidence="13" type="primary">LOC111274856</name>
</gene>
<dbReference type="GO" id="GO:0005737">
    <property type="term" value="C:cytoplasm"/>
    <property type="evidence" value="ECO:0007669"/>
    <property type="project" value="UniProtKB-SubCell"/>
</dbReference>
<dbReference type="CDD" id="cd06468">
    <property type="entry name" value="p23_CacyBP"/>
    <property type="match status" value="1"/>
</dbReference>
<dbReference type="Proteomes" id="UP000515121">
    <property type="component" value="Unplaced"/>
</dbReference>
<dbReference type="AlphaFoldDB" id="A0A6P5WHX6"/>
<comment type="function">
    <text evidence="9">May be involved in calcium-dependent ubiquitination and subsequent proteasomal degradation of target proteins. Probably serves as a molecular bridge in ubiquitin E3 complexes. Participates in the ubiquitin-mediated degradation of beta-catenin (CTNNB1).</text>
</comment>
<dbReference type="PROSITE" id="PS51048">
    <property type="entry name" value="SGS"/>
    <property type="match status" value="1"/>
</dbReference>
<dbReference type="GO" id="GO:0031625">
    <property type="term" value="F:ubiquitin protein ligase binding"/>
    <property type="evidence" value="ECO:0007669"/>
    <property type="project" value="InterPro"/>
</dbReference>
<evidence type="ECO:0000259" key="10">
    <source>
        <dbReference type="PROSITE" id="PS51048"/>
    </source>
</evidence>
<organism evidence="12 13">
    <name type="scientific">Durio zibethinus</name>
    <name type="common">Durian</name>
    <dbReference type="NCBI Taxonomy" id="66656"/>
    <lineage>
        <taxon>Eukaryota</taxon>
        <taxon>Viridiplantae</taxon>
        <taxon>Streptophyta</taxon>
        <taxon>Embryophyta</taxon>
        <taxon>Tracheophyta</taxon>
        <taxon>Spermatophyta</taxon>
        <taxon>Magnoliopsida</taxon>
        <taxon>eudicotyledons</taxon>
        <taxon>Gunneridae</taxon>
        <taxon>Pentapetalae</taxon>
        <taxon>rosids</taxon>
        <taxon>malvids</taxon>
        <taxon>Malvales</taxon>
        <taxon>Malvaceae</taxon>
        <taxon>Helicteroideae</taxon>
        <taxon>Durio</taxon>
    </lineage>
</organism>
<keyword evidence="4" id="KW-0963">Cytoplasm</keyword>
<keyword evidence="6" id="KW-0833">Ubl conjugation pathway</keyword>
<dbReference type="PROSITE" id="PS51203">
    <property type="entry name" value="CS"/>
    <property type="match status" value="1"/>
</dbReference>
<dbReference type="Pfam" id="PF09032">
    <property type="entry name" value="Siah-Interact_N"/>
    <property type="match status" value="1"/>
</dbReference>
<evidence type="ECO:0000256" key="4">
    <source>
        <dbReference type="ARBA" id="ARBA00022490"/>
    </source>
</evidence>
<evidence type="ECO:0000256" key="7">
    <source>
        <dbReference type="ARBA" id="ARBA00022990"/>
    </source>
</evidence>
<sequence>MAEELSLDLEELRQLQSIAKRPRILSLISSEIRNLEKLQTSKDDANAPPSGAVSQIATPISTSVKVPANQALSYVTLASFSWDQDNDKVKIYVSLEGVDQEKVQSEFKPMSFDVKFHDVQGKNHRCAIPKLNKEIVPEKCKVVVKPTRAIITLLKASKGNWSDLHFKEDKLKPNLDKERDPMAGIMDLMKNMYEEGDEEMKRTIAKAWTDARSGKTGDPLKDYR</sequence>
<evidence type="ECO:0000256" key="6">
    <source>
        <dbReference type="ARBA" id="ARBA00022786"/>
    </source>
</evidence>
<dbReference type="Gene3D" id="2.60.40.790">
    <property type="match status" value="1"/>
</dbReference>
<protein>
    <recommendedName>
        <fullName evidence="3">Calcyclin-binding protein</fullName>
    </recommendedName>
</protein>
<dbReference type="GO" id="GO:0015631">
    <property type="term" value="F:tubulin binding"/>
    <property type="evidence" value="ECO:0007669"/>
    <property type="project" value="InterPro"/>
</dbReference>
<dbReference type="RefSeq" id="XP_022715544.1">
    <property type="nucleotide sequence ID" value="XM_022859809.1"/>
</dbReference>
<dbReference type="InterPro" id="IPR008978">
    <property type="entry name" value="HSP20-like_chaperone"/>
</dbReference>
<feature type="domain" description="SGS" evidence="10">
    <location>
        <begin position="150"/>
        <end position="224"/>
    </location>
</feature>
<reference evidence="13" key="1">
    <citation type="submission" date="2025-08" db="UniProtKB">
        <authorList>
            <consortium name="RefSeq"/>
        </authorList>
    </citation>
    <scope>IDENTIFICATION</scope>
    <source>
        <tissue evidence="13">Fruit stalk</tissue>
    </source>
</reference>
<name>A0A6P5WHX6_DURZI</name>
<proteinExistence type="predicted"/>
<evidence type="ECO:0000256" key="3">
    <source>
        <dbReference type="ARBA" id="ARBA00015702"/>
    </source>
</evidence>
<evidence type="ECO:0000256" key="8">
    <source>
        <dbReference type="ARBA" id="ARBA00023242"/>
    </source>
</evidence>
<dbReference type="GO" id="GO:0006950">
    <property type="term" value="P:response to stress"/>
    <property type="evidence" value="ECO:0007669"/>
    <property type="project" value="UniProtKB-ARBA"/>
</dbReference>
<evidence type="ECO:0000313" key="13">
    <source>
        <dbReference type="RefSeq" id="XP_022715544.1"/>
    </source>
</evidence>
<evidence type="ECO:0000259" key="11">
    <source>
        <dbReference type="PROSITE" id="PS51203"/>
    </source>
</evidence>
<dbReference type="InterPro" id="IPR007052">
    <property type="entry name" value="CS_dom"/>
</dbReference>
<dbReference type="Pfam" id="PF04969">
    <property type="entry name" value="CS"/>
    <property type="match status" value="1"/>
</dbReference>
<evidence type="ECO:0000256" key="9">
    <source>
        <dbReference type="ARBA" id="ARBA00025145"/>
    </source>
</evidence>
<keyword evidence="12" id="KW-1185">Reference proteome</keyword>
<evidence type="ECO:0000256" key="5">
    <source>
        <dbReference type="ARBA" id="ARBA00022553"/>
    </source>
</evidence>
<dbReference type="InterPro" id="IPR037201">
    <property type="entry name" value="CacyBP_N"/>
</dbReference>
<dbReference type="GO" id="GO:0005634">
    <property type="term" value="C:nucleus"/>
    <property type="evidence" value="ECO:0007669"/>
    <property type="project" value="UniProtKB-SubCell"/>
</dbReference>
<dbReference type="InterPro" id="IPR007699">
    <property type="entry name" value="SGS_dom"/>
</dbReference>
<evidence type="ECO:0000256" key="1">
    <source>
        <dbReference type="ARBA" id="ARBA00004123"/>
    </source>
</evidence>
<dbReference type="SUPFAM" id="SSF140106">
    <property type="entry name" value="Calcyclin-binding protein-like"/>
    <property type="match status" value="1"/>
</dbReference>
<dbReference type="KEGG" id="dzi:111274856"/>
<keyword evidence="8" id="KW-0539">Nucleus</keyword>
<comment type="subcellular location">
    <subcellularLocation>
        <location evidence="2">Cytoplasm</location>
    </subcellularLocation>
    <subcellularLocation>
        <location evidence="1">Nucleus</location>
    </subcellularLocation>
</comment>
<dbReference type="GO" id="GO:0044548">
    <property type="term" value="F:S100 protein binding"/>
    <property type="evidence" value="ECO:0007669"/>
    <property type="project" value="InterPro"/>
</dbReference>
<accession>A0A6P5WHX6</accession>
<dbReference type="InterPro" id="IPR037893">
    <property type="entry name" value="CS_CacyBP"/>
</dbReference>
<dbReference type="FunFam" id="2.60.40.790:FF:000040">
    <property type="entry name" value="Calcyclin binding protein"/>
    <property type="match status" value="1"/>
</dbReference>
<dbReference type="PANTHER" id="PTHR47686:SF1">
    <property type="entry name" value="CALCYCLIN-BINDING PROTEIN"/>
    <property type="match status" value="1"/>
</dbReference>
<evidence type="ECO:0000256" key="2">
    <source>
        <dbReference type="ARBA" id="ARBA00004496"/>
    </source>
</evidence>
<keyword evidence="5" id="KW-0597">Phosphoprotein</keyword>
<evidence type="ECO:0000313" key="12">
    <source>
        <dbReference type="Proteomes" id="UP000515121"/>
    </source>
</evidence>
<feature type="domain" description="CS" evidence="11">
    <location>
        <begin position="75"/>
        <end position="165"/>
    </location>
</feature>
<dbReference type="GeneID" id="111274856"/>
<dbReference type="SUPFAM" id="SSF49764">
    <property type="entry name" value="HSP20-like chaperones"/>
    <property type="match status" value="1"/>
</dbReference>
<keyword evidence="7" id="KW-0007">Acetylation</keyword>
<dbReference type="InterPro" id="IPR015120">
    <property type="entry name" value="Siah-Interact_N"/>
</dbReference>